<organism evidence="12 13">
    <name type="scientific">Bursaphelenchus okinawaensis</name>
    <dbReference type="NCBI Taxonomy" id="465554"/>
    <lineage>
        <taxon>Eukaryota</taxon>
        <taxon>Metazoa</taxon>
        <taxon>Ecdysozoa</taxon>
        <taxon>Nematoda</taxon>
        <taxon>Chromadorea</taxon>
        <taxon>Rhabditida</taxon>
        <taxon>Tylenchina</taxon>
        <taxon>Tylenchomorpha</taxon>
        <taxon>Aphelenchoidea</taxon>
        <taxon>Aphelenchoididae</taxon>
        <taxon>Bursaphelenchus</taxon>
    </lineage>
</organism>
<dbReference type="Pfam" id="PF09379">
    <property type="entry name" value="FERM_N"/>
    <property type="match status" value="1"/>
</dbReference>
<dbReference type="Gene3D" id="2.30.29.30">
    <property type="entry name" value="Pleckstrin-homology domain (PH domain)/Phosphotyrosine-binding domain (PTB)"/>
    <property type="match status" value="1"/>
</dbReference>
<dbReference type="Pfam" id="PF09380">
    <property type="entry name" value="FERM_C"/>
    <property type="match status" value="1"/>
</dbReference>
<evidence type="ECO:0000259" key="9">
    <source>
        <dbReference type="PROSITE" id="PS50055"/>
    </source>
</evidence>
<keyword evidence="7" id="KW-0206">Cytoskeleton</keyword>
<keyword evidence="4" id="KW-0963">Cytoplasm</keyword>
<feature type="domain" description="FERM" evidence="11">
    <location>
        <begin position="27"/>
        <end position="318"/>
    </location>
</feature>
<sequence length="1118" mass="125236">MSSMIKMPLKLRLGKKSGRYDLSQDIYVLSVFVGDVLLVQCTLTSDSTAQQCMEYLMEKIDLTQVKFFALRYHMKCNDPDKRVMRWIEMDKSLRKQLEKWACKPRQVQLAILFHTPNVFALSDPTARSLYYNLLKLDVINGKFVMDVDKYINLAAYSMQVEYGDYNSDNHTMEFLRSLPLLPQHFFRNSQLVDEFLVRILTVYERLNGMQPSYAAFLYIVDAQQCEGYGEEFFKAKDDESTEVQVGYSPDGLIVKRCHSNNLKYRWQDIKDITNVKRILHVKCKVDATNAQFTMEDQEVARYVVQVLTWQWQYALTDAIQHKAVPMSINNLQGAIRTFGAPPPRLNTNDIIPSNSHSLDLTVSQTSSYCPSQPSSSSSVTRFTPFISRNQASALHSVQSFQHNVNSGVMNVNRNRAATSVSTQHLPTLVSTPSLSHNTPFVSQYSKQSNVYRPSSSRLDKENVNTPQFDSRLAERHILKEMVNQQQMQQKTMGSSPEIHMIGTNNLKNYGNSHLMRRAQSNARGFQANRVNNFSDEKFTGPGHALSTPDLALKWMSSPDLISTAVATQLAAIRQQQNSRAPVMNVVSEPPHASSTSSGSSSGRRLHGPPGTPRFSQGHVISGTRPPGQSITYPIPVMNQTGSAMEPPTYSQACHKPVHSPHLFYDPHSLPQSSIASSSSADSYVRQLNGEESEGSEPGGTSVNMDRSFRSPSPDSKPMRHVLLNGVARSGSLATQPNSNEENSNDKTLQLLREKLETPQGIDAEFAAIPWKRLSAGVSTSQHPENQPRNRPGNVFPYEDTRVMLTPTKHNSDGYINASNVQLPIGDYTARYIVCQAPMKSTTDDFWQMIWESGARLIVMLVNPNQVSKTDSIPPYWPKKCKEKMALNDYFVKMVSSSTTTFQTTSVLTLKCLKTGERRTVYHLYCADFAVDGVPSSEASFLAFIDAVSSLKRQIENERTVETDSGVFSVRQGKPGNRPNRSNLTDVTNRKRSQSADGGGWRRKLRLATSSSHTPPTSKHTSHNSSQISDTSDTSGTSQPAELNPDPPTVVHCTDGASESGVYLLVESLIQSTEHNLTVDVPNTLKALRQQRMYLVKNVNQYRFAYSILTNYLEQSRLI</sequence>
<dbReference type="Proteomes" id="UP000783686">
    <property type="component" value="Unassembled WGS sequence"/>
</dbReference>
<dbReference type="InterPro" id="IPR018980">
    <property type="entry name" value="FERM_PH-like_C"/>
</dbReference>
<dbReference type="GO" id="GO:0004725">
    <property type="term" value="F:protein tyrosine phosphatase activity"/>
    <property type="evidence" value="ECO:0007669"/>
    <property type="project" value="UniProtKB-EC"/>
</dbReference>
<dbReference type="CDD" id="cd14473">
    <property type="entry name" value="FERM_B-lobe"/>
    <property type="match status" value="1"/>
</dbReference>
<dbReference type="Pfam" id="PF00373">
    <property type="entry name" value="FERM_M"/>
    <property type="match status" value="1"/>
</dbReference>
<dbReference type="PROSITE" id="PS50057">
    <property type="entry name" value="FERM_3"/>
    <property type="match status" value="1"/>
</dbReference>
<dbReference type="PANTHER" id="PTHR45706">
    <property type="entry name" value="TYROSINE-PROTEIN PHOSPHATASE"/>
    <property type="match status" value="1"/>
</dbReference>
<dbReference type="SUPFAM" id="SSF52799">
    <property type="entry name" value="(Phosphotyrosine protein) phosphatases II"/>
    <property type="match status" value="1"/>
</dbReference>
<comment type="caution">
    <text evidence="12">The sequence shown here is derived from an EMBL/GenBank/DDBJ whole genome shotgun (WGS) entry which is preliminary data.</text>
</comment>
<dbReference type="InterPro" id="IPR000242">
    <property type="entry name" value="PTP_cat"/>
</dbReference>
<dbReference type="AlphaFoldDB" id="A0A811L9C2"/>
<evidence type="ECO:0000256" key="8">
    <source>
        <dbReference type="SAM" id="MobiDB-lite"/>
    </source>
</evidence>
<keyword evidence="5" id="KW-0378">Hydrolase</keyword>
<dbReference type="EC" id="3.1.3.48" evidence="3"/>
<feature type="compositionally biased region" description="Low complexity" evidence="8">
    <location>
        <begin position="1008"/>
        <end position="1025"/>
    </location>
</feature>
<dbReference type="Gene3D" id="3.10.20.90">
    <property type="entry name" value="Phosphatidylinositol 3-kinase Catalytic Subunit, Chain A, domain 1"/>
    <property type="match status" value="1"/>
</dbReference>
<dbReference type="GO" id="GO:0005856">
    <property type="term" value="C:cytoskeleton"/>
    <property type="evidence" value="ECO:0007669"/>
    <property type="project" value="UniProtKB-SubCell"/>
</dbReference>
<dbReference type="InterPro" id="IPR018979">
    <property type="entry name" value="FERM_N"/>
</dbReference>
<dbReference type="PRINTS" id="PR00700">
    <property type="entry name" value="PRTYPHPHTASE"/>
</dbReference>
<dbReference type="SUPFAM" id="SSF50729">
    <property type="entry name" value="PH domain-like"/>
    <property type="match status" value="1"/>
</dbReference>
<dbReference type="SUPFAM" id="SSF54236">
    <property type="entry name" value="Ubiquitin-like"/>
    <property type="match status" value="1"/>
</dbReference>
<dbReference type="SUPFAM" id="SSF47031">
    <property type="entry name" value="Second domain of FERM"/>
    <property type="match status" value="1"/>
</dbReference>
<gene>
    <name evidence="12" type="ORF">BOKJ2_LOCUS11326</name>
</gene>
<feature type="domain" description="Tyrosine specific protein phosphatases" evidence="10">
    <location>
        <begin position="1043"/>
        <end position="1102"/>
    </location>
</feature>
<name>A0A811L9C2_9BILA</name>
<dbReference type="InterPro" id="IPR019749">
    <property type="entry name" value="Band_41_domain"/>
</dbReference>
<dbReference type="InterPro" id="IPR003595">
    <property type="entry name" value="Tyr_Pase_cat"/>
</dbReference>
<evidence type="ECO:0000256" key="1">
    <source>
        <dbReference type="ARBA" id="ARBA00004245"/>
    </source>
</evidence>
<dbReference type="InterPro" id="IPR035963">
    <property type="entry name" value="FERM_2"/>
</dbReference>
<feature type="compositionally biased region" description="Polar residues" evidence="8">
    <location>
        <begin position="776"/>
        <end position="788"/>
    </location>
</feature>
<dbReference type="EMBL" id="CAJFCW020000005">
    <property type="protein sequence ID" value="CAG9120343.1"/>
    <property type="molecule type" value="Genomic_DNA"/>
</dbReference>
<dbReference type="SMART" id="SM00194">
    <property type="entry name" value="PTPc"/>
    <property type="match status" value="1"/>
</dbReference>
<dbReference type="InterPro" id="IPR029021">
    <property type="entry name" value="Prot-tyrosine_phosphatase-like"/>
</dbReference>
<feature type="compositionally biased region" description="Polar residues" evidence="8">
    <location>
        <begin position="1026"/>
        <end position="1040"/>
    </location>
</feature>
<evidence type="ECO:0000256" key="5">
    <source>
        <dbReference type="ARBA" id="ARBA00022801"/>
    </source>
</evidence>
<feature type="compositionally biased region" description="Low complexity" evidence="8">
    <location>
        <begin position="593"/>
        <end position="602"/>
    </location>
</feature>
<feature type="domain" description="Tyrosine-protein phosphatase" evidence="9">
    <location>
        <begin position="761"/>
        <end position="1111"/>
    </location>
</feature>
<dbReference type="Gene3D" id="3.90.190.10">
    <property type="entry name" value="Protein tyrosine phosphatase superfamily"/>
    <property type="match status" value="1"/>
</dbReference>
<evidence type="ECO:0000313" key="13">
    <source>
        <dbReference type="Proteomes" id="UP000614601"/>
    </source>
</evidence>
<dbReference type="PROSITE" id="PS50055">
    <property type="entry name" value="TYR_PHOSPHATASE_PTP"/>
    <property type="match status" value="1"/>
</dbReference>
<dbReference type="PRINTS" id="PR00935">
    <property type="entry name" value="BAND41"/>
</dbReference>
<dbReference type="Pfam" id="PF00102">
    <property type="entry name" value="Y_phosphatase"/>
    <property type="match status" value="2"/>
</dbReference>
<evidence type="ECO:0000256" key="3">
    <source>
        <dbReference type="ARBA" id="ARBA00013064"/>
    </source>
</evidence>
<keyword evidence="6" id="KW-0904">Protein phosphatase</keyword>
<evidence type="ECO:0000256" key="2">
    <source>
        <dbReference type="ARBA" id="ARBA00009649"/>
    </source>
</evidence>
<evidence type="ECO:0000259" key="11">
    <source>
        <dbReference type="PROSITE" id="PS50057"/>
    </source>
</evidence>
<dbReference type="InterPro" id="IPR000387">
    <property type="entry name" value="Tyr_Pase_dom"/>
</dbReference>
<evidence type="ECO:0000256" key="4">
    <source>
        <dbReference type="ARBA" id="ARBA00022490"/>
    </source>
</evidence>
<dbReference type="OrthoDB" id="10012364at2759"/>
<evidence type="ECO:0000256" key="7">
    <source>
        <dbReference type="ARBA" id="ARBA00023212"/>
    </source>
</evidence>
<dbReference type="SMART" id="SM00404">
    <property type="entry name" value="PTPc_motif"/>
    <property type="match status" value="1"/>
</dbReference>
<dbReference type="EMBL" id="CAJFDH010000005">
    <property type="protein sequence ID" value="CAD5224933.1"/>
    <property type="molecule type" value="Genomic_DNA"/>
</dbReference>
<dbReference type="SMART" id="SM00295">
    <property type="entry name" value="B41"/>
    <property type="match status" value="1"/>
</dbReference>
<comment type="subcellular location">
    <subcellularLocation>
        <location evidence="1">Cytoplasm</location>
        <location evidence="1">Cytoskeleton</location>
    </subcellularLocation>
</comment>
<dbReference type="PANTHER" id="PTHR45706:SF1">
    <property type="entry name" value="PEZ, ISOFORM A"/>
    <property type="match status" value="1"/>
</dbReference>
<evidence type="ECO:0000259" key="10">
    <source>
        <dbReference type="PROSITE" id="PS50056"/>
    </source>
</evidence>
<feature type="compositionally biased region" description="Polar residues" evidence="8">
    <location>
        <begin position="626"/>
        <end position="642"/>
    </location>
</feature>
<feature type="compositionally biased region" description="Low complexity" evidence="8">
    <location>
        <begin position="672"/>
        <end position="682"/>
    </location>
</feature>
<evidence type="ECO:0000313" key="12">
    <source>
        <dbReference type="EMBL" id="CAD5224933.1"/>
    </source>
</evidence>
<dbReference type="Gene3D" id="1.20.80.10">
    <property type="match status" value="1"/>
</dbReference>
<protein>
    <recommendedName>
        <fullName evidence="3">protein-tyrosine-phosphatase</fullName>
        <ecNumber evidence="3">3.1.3.48</ecNumber>
    </recommendedName>
</protein>
<proteinExistence type="inferred from homology"/>
<dbReference type="InterPro" id="IPR011993">
    <property type="entry name" value="PH-like_dom_sf"/>
</dbReference>
<dbReference type="PROSITE" id="PS50056">
    <property type="entry name" value="TYR_PHOSPHATASE_2"/>
    <property type="match status" value="1"/>
</dbReference>
<dbReference type="InterPro" id="IPR000299">
    <property type="entry name" value="FERM_domain"/>
</dbReference>
<comment type="similarity">
    <text evidence="2">Belongs to the protein-tyrosine phosphatase family. Non-receptor class subfamily.</text>
</comment>
<keyword evidence="13" id="KW-1185">Reference proteome</keyword>
<reference evidence="12" key="1">
    <citation type="submission" date="2020-09" db="EMBL/GenBank/DDBJ databases">
        <authorList>
            <person name="Kikuchi T."/>
        </authorList>
    </citation>
    <scope>NUCLEOTIDE SEQUENCE</scope>
    <source>
        <strain evidence="12">SH1</strain>
    </source>
</reference>
<feature type="region of interest" description="Disordered" evidence="8">
    <location>
        <begin position="578"/>
        <end position="719"/>
    </location>
</feature>
<evidence type="ECO:0000256" key="6">
    <source>
        <dbReference type="ARBA" id="ARBA00022912"/>
    </source>
</evidence>
<dbReference type="InterPro" id="IPR029071">
    <property type="entry name" value="Ubiquitin-like_domsf"/>
</dbReference>
<dbReference type="InterPro" id="IPR014352">
    <property type="entry name" value="FERM/acyl-CoA-bd_prot_sf"/>
</dbReference>
<accession>A0A811L9C2</accession>
<feature type="region of interest" description="Disordered" evidence="8">
    <location>
        <begin position="962"/>
        <end position="1053"/>
    </location>
</feature>
<dbReference type="InterPro" id="IPR019748">
    <property type="entry name" value="FERM_central"/>
</dbReference>
<dbReference type="Proteomes" id="UP000614601">
    <property type="component" value="Unassembled WGS sequence"/>
</dbReference>
<feature type="region of interest" description="Disordered" evidence="8">
    <location>
        <begin position="776"/>
        <end position="796"/>
    </location>
</feature>
<feature type="compositionally biased region" description="Polar residues" evidence="8">
    <location>
        <begin position="700"/>
        <end position="713"/>
    </location>
</feature>